<feature type="compositionally biased region" description="Polar residues" evidence="12">
    <location>
        <begin position="185"/>
        <end position="195"/>
    </location>
</feature>
<dbReference type="InterPro" id="IPR036236">
    <property type="entry name" value="Znf_C2H2_sf"/>
</dbReference>
<dbReference type="GO" id="GO:0010468">
    <property type="term" value="P:regulation of gene expression"/>
    <property type="evidence" value="ECO:0007669"/>
    <property type="project" value="TreeGrafter"/>
</dbReference>
<dbReference type="FunFam" id="3.30.160.60:FF:000562">
    <property type="entry name" value="Zinc finger protein 786"/>
    <property type="match status" value="1"/>
</dbReference>
<keyword evidence="7" id="KW-0805">Transcription regulation</keyword>
<keyword evidence="6" id="KW-0862">Zinc</keyword>
<evidence type="ECO:0000259" key="13">
    <source>
        <dbReference type="PROSITE" id="PS50157"/>
    </source>
</evidence>
<organism evidence="14 15">
    <name type="scientific">Sphaeramia orbicularis</name>
    <name type="common">orbiculate cardinalfish</name>
    <dbReference type="NCBI Taxonomy" id="375764"/>
    <lineage>
        <taxon>Eukaryota</taxon>
        <taxon>Metazoa</taxon>
        <taxon>Chordata</taxon>
        <taxon>Craniata</taxon>
        <taxon>Vertebrata</taxon>
        <taxon>Euteleostomi</taxon>
        <taxon>Actinopterygii</taxon>
        <taxon>Neopterygii</taxon>
        <taxon>Teleostei</taxon>
        <taxon>Neoteleostei</taxon>
        <taxon>Acanthomorphata</taxon>
        <taxon>Gobiaria</taxon>
        <taxon>Kurtiformes</taxon>
        <taxon>Apogonoidei</taxon>
        <taxon>Apogonidae</taxon>
        <taxon>Apogoninae</taxon>
        <taxon>Sphaeramia</taxon>
    </lineage>
</organism>
<evidence type="ECO:0000256" key="5">
    <source>
        <dbReference type="ARBA" id="ARBA00022771"/>
    </source>
</evidence>
<evidence type="ECO:0000256" key="10">
    <source>
        <dbReference type="ARBA" id="ARBA00023242"/>
    </source>
</evidence>
<feature type="compositionally biased region" description="Acidic residues" evidence="12">
    <location>
        <begin position="196"/>
        <end position="212"/>
    </location>
</feature>
<proteinExistence type="inferred from homology"/>
<feature type="region of interest" description="Disordered" evidence="12">
    <location>
        <begin position="161"/>
        <end position="221"/>
    </location>
</feature>
<feature type="compositionally biased region" description="Basic and acidic residues" evidence="12">
    <location>
        <begin position="175"/>
        <end position="184"/>
    </location>
</feature>
<dbReference type="PROSITE" id="PS50157">
    <property type="entry name" value="ZINC_FINGER_C2H2_2"/>
    <property type="match status" value="4"/>
</dbReference>
<dbReference type="InParanoid" id="A0A672Z8F6"/>
<evidence type="ECO:0000256" key="12">
    <source>
        <dbReference type="SAM" id="MobiDB-lite"/>
    </source>
</evidence>
<dbReference type="SUPFAM" id="SSF57667">
    <property type="entry name" value="beta-beta-alpha zinc fingers"/>
    <property type="match status" value="3"/>
</dbReference>
<dbReference type="GO" id="GO:0005634">
    <property type="term" value="C:nucleus"/>
    <property type="evidence" value="ECO:0007669"/>
    <property type="project" value="UniProtKB-SubCell"/>
</dbReference>
<dbReference type="InterPro" id="IPR050331">
    <property type="entry name" value="Zinc_finger"/>
</dbReference>
<evidence type="ECO:0000313" key="15">
    <source>
        <dbReference type="Proteomes" id="UP000472271"/>
    </source>
</evidence>
<dbReference type="Gene3D" id="3.30.160.60">
    <property type="entry name" value="Classic Zinc Finger"/>
    <property type="match status" value="4"/>
</dbReference>
<feature type="domain" description="C2H2-type" evidence="13">
    <location>
        <begin position="315"/>
        <end position="342"/>
    </location>
</feature>
<dbReference type="PANTHER" id="PTHR16515">
    <property type="entry name" value="PR DOMAIN ZINC FINGER PROTEIN"/>
    <property type="match status" value="1"/>
</dbReference>
<dbReference type="GO" id="GO:0003677">
    <property type="term" value="F:DNA binding"/>
    <property type="evidence" value="ECO:0007669"/>
    <property type="project" value="UniProtKB-KW"/>
</dbReference>
<comment type="similarity">
    <text evidence="2">Belongs to the krueppel C2H2-type zinc-finger protein family.</text>
</comment>
<evidence type="ECO:0000256" key="7">
    <source>
        <dbReference type="ARBA" id="ARBA00023015"/>
    </source>
</evidence>
<protein>
    <recommendedName>
        <fullName evidence="13">C2H2-type domain-containing protein</fullName>
    </recommendedName>
</protein>
<evidence type="ECO:0000256" key="11">
    <source>
        <dbReference type="PROSITE-ProRule" id="PRU00042"/>
    </source>
</evidence>
<dbReference type="Ensembl" id="ENSSORT00005013518.1">
    <property type="protein sequence ID" value="ENSSORP00005013110.1"/>
    <property type="gene ID" value="ENSSORG00005006821.1"/>
</dbReference>
<dbReference type="SMART" id="SM00355">
    <property type="entry name" value="ZnF_C2H2"/>
    <property type="match status" value="4"/>
</dbReference>
<reference evidence="14" key="1">
    <citation type="submission" date="2019-06" db="EMBL/GenBank/DDBJ databases">
        <authorList>
            <consortium name="Wellcome Sanger Institute Data Sharing"/>
        </authorList>
    </citation>
    <scope>NUCLEOTIDE SEQUENCE [LARGE SCALE GENOMIC DNA]</scope>
</reference>
<feature type="compositionally biased region" description="Basic and acidic residues" evidence="12">
    <location>
        <begin position="70"/>
        <end position="84"/>
    </location>
</feature>
<accession>A0A672Z8F6</accession>
<dbReference type="FunFam" id="3.30.160.60:FF:000624">
    <property type="entry name" value="zinc finger protein 697"/>
    <property type="match status" value="1"/>
</dbReference>
<dbReference type="PANTHER" id="PTHR16515:SF49">
    <property type="entry name" value="GASTRULA ZINC FINGER PROTEIN XLCGF49.1-LIKE-RELATED"/>
    <property type="match status" value="1"/>
</dbReference>
<dbReference type="InterPro" id="IPR013087">
    <property type="entry name" value="Znf_C2H2_type"/>
</dbReference>
<reference evidence="14" key="2">
    <citation type="submission" date="2025-08" db="UniProtKB">
        <authorList>
            <consortium name="Ensembl"/>
        </authorList>
    </citation>
    <scope>IDENTIFICATION</scope>
</reference>
<feature type="domain" description="C2H2-type" evidence="13">
    <location>
        <begin position="287"/>
        <end position="314"/>
    </location>
</feature>
<evidence type="ECO:0000256" key="1">
    <source>
        <dbReference type="ARBA" id="ARBA00004123"/>
    </source>
</evidence>
<feature type="domain" description="C2H2-type" evidence="13">
    <location>
        <begin position="343"/>
        <end position="370"/>
    </location>
</feature>
<evidence type="ECO:0000256" key="8">
    <source>
        <dbReference type="ARBA" id="ARBA00023125"/>
    </source>
</evidence>
<keyword evidence="5 11" id="KW-0863">Zinc-finger</keyword>
<name>A0A672Z8F6_9TELE</name>
<evidence type="ECO:0000256" key="6">
    <source>
        <dbReference type="ARBA" id="ARBA00022833"/>
    </source>
</evidence>
<sequence>MCEMQKLRVSVEQILTAAAEEIFGVFQRSIAEIEEKLSDSQKHKKRNQRLPDTVHQTDILIPPEQQGRSPHVDQEDPEPPHIKEEQEEEWISQEGEQTIKLLLLSECPTLTQKLWMVKEELPLEQQERNPSPDQVDPEPPHTKEEENLWTNQEGEQLQGLEEADITKFPSTPPHVKSEYDEDKAQSSQFHQSQTEENTEEPEDRDDFGESEPDSIQNNDFPISDVACKTAHHRTEDDNTCKLLSVLDTQAPVHTTKKPFSCSVCKKGFAYKSKLKEHMIVHTGEKPFSCSVCNKGYARKSLLQEHMLVHTGKKPFSCSVCNKVFTCESQVKRHMPVHSREKPFSCSVCKKGLAFKWKLYEHMLIHTREKASIP</sequence>
<dbReference type="Pfam" id="PF00096">
    <property type="entry name" value="zf-C2H2"/>
    <property type="match status" value="2"/>
</dbReference>
<evidence type="ECO:0000256" key="3">
    <source>
        <dbReference type="ARBA" id="ARBA00022723"/>
    </source>
</evidence>
<keyword evidence="4" id="KW-0677">Repeat</keyword>
<evidence type="ECO:0000313" key="14">
    <source>
        <dbReference type="Ensembl" id="ENSSORP00005013110.1"/>
    </source>
</evidence>
<dbReference type="PROSITE" id="PS00028">
    <property type="entry name" value="ZINC_FINGER_C2H2_1"/>
    <property type="match status" value="4"/>
</dbReference>
<dbReference type="Proteomes" id="UP000472271">
    <property type="component" value="Chromosome 11"/>
</dbReference>
<keyword evidence="8" id="KW-0238">DNA-binding</keyword>
<comment type="subcellular location">
    <subcellularLocation>
        <location evidence="1">Nucleus</location>
    </subcellularLocation>
</comment>
<keyword evidence="15" id="KW-1185">Reference proteome</keyword>
<evidence type="ECO:0000256" key="4">
    <source>
        <dbReference type="ARBA" id="ARBA00022737"/>
    </source>
</evidence>
<keyword evidence="10" id="KW-0539">Nucleus</keyword>
<evidence type="ECO:0000256" key="9">
    <source>
        <dbReference type="ARBA" id="ARBA00023163"/>
    </source>
</evidence>
<reference evidence="14" key="3">
    <citation type="submission" date="2025-09" db="UniProtKB">
        <authorList>
            <consortium name="Ensembl"/>
        </authorList>
    </citation>
    <scope>IDENTIFICATION</scope>
</reference>
<dbReference type="Pfam" id="PF12874">
    <property type="entry name" value="zf-met"/>
    <property type="match status" value="1"/>
</dbReference>
<keyword evidence="9" id="KW-0804">Transcription</keyword>
<feature type="region of interest" description="Disordered" evidence="12">
    <location>
        <begin position="122"/>
        <end position="148"/>
    </location>
</feature>
<dbReference type="FunFam" id="3.30.160.60:FF:000264">
    <property type="entry name" value="Zinc finger protein 236"/>
    <property type="match status" value="1"/>
</dbReference>
<evidence type="ECO:0000256" key="2">
    <source>
        <dbReference type="ARBA" id="ARBA00006991"/>
    </source>
</evidence>
<feature type="domain" description="C2H2-type" evidence="13">
    <location>
        <begin position="259"/>
        <end position="286"/>
    </location>
</feature>
<dbReference type="GO" id="GO:0008270">
    <property type="term" value="F:zinc ion binding"/>
    <property type="evidence" value="ECO:0007669"/>
    <property type="project" value="UniProtKB-KW"/>
</dbReference>
<feature type="region of interest" description="Disordered" evidence="12">
    <location>
        <begin position="38"/>
        <end position="93"/>
    </location>
</feature>
<dbReference type="AlphaFoldDB" id="A0A672Z8F6"/>
<keyword evidence="3" id="KW-0479">Metal-binding</keyword>